<sequence>MALPTNGRVIIDITAGEIEIELWSNETPRTCQNFIALEEARGRGMWGFGLRRRSSCSWFSTTRVISS</sequence>
<dbReference type="GeneID" id="64672557"/>
<keyword evidence="4" id="KW-1185">Reference proteome</keyword>
<feature type="domain" description="PPIase cyclophilin-type" evidence="2">
    <location>
        <begin position="10"/>
        <end position="38"/>
    </location>
</feature>
<dbReference type="Gene3D" id="2.40.100.10">
    <property type="entry name" value="Cyclophilin-like"/>
    <property type="match status" value="1"/>
</dbReference>
<comment type="caution">
    <text evidence="3">The sequence shown here is derived from an EMBL/GenBank/DDBJ whole genome shotgun (WGS) entry which is preliminary data.</text>
</comment>
<protein>
    <recommendedName>
        <fullName evidence="2">PPIase cyclophilin-type domain-containing protein</fullName>
    </recommendedName>
</protein>
<evidence type="ECO:0000313" key="4">
    <source>
        <dbReference type="Proteomes" id="UP001195769"/>
    </source>
</evidence>
<dbReference type="Pfam" id="PF00160">
    <property type="entry name" value="Pro_isomerase"/>
    <property type="match status" value="1"/>
</dbReference>
<organism evidence="3 4">
    <name type="scientific">Suillus fuscotomentosus</name>
    <dbReference type="NCBI Taxonomy" id="1912939"/>
    <lineage>
        <taxon>Eukaryota</taxon>
        <taxon>Fungi</taxon>
        <taxon>Dikarya</taxon>
        <taxon>Basidiomycota</taxon>
        <taxon>Agaricomycotina</taxon>
        <taxon>Agaricomycetes</taxon>
        <taxon>Agaricomycetidae</taxon>
        <taxon>Boletales</taxon>
        <taxon>Suillineae</taxon>
        <taxon>Suillaceae</taxon>
        <taxon>Suillus</taxon>
    </lineage>
</organism>
<accession>A0AAD4EPW0</accession>
<dbReference type="Proteomes" id="UP001195769">
    <property type="component" value="Unassembled WGS sequence"/>
</dbReference>
<gene>
    <name evidence="3" type="ORF">F5891DRAFT_993602</name>
</gene>
<dbReference type="SUPFAM" id="SSF50891">
    <property type="entry name" value="Cyclophilin-like"/>
    <property type="match status" value="1"/>
</dbReference>
<proteinExistence type="predicted"/>
<name>A0AAD4EPW0_9AGAM</name>
<evidence type="ECO:0000256" key="1">
    <source>
        <dbReference type="ARBA" id="ARBA00000971"/>
    </source>
</evidence>
<dbReference type="AlphaFoldDB" id="A0AAD4EPW0"/>
<evidence type="ECO:0000313" key="3">
    <source>
        <dbReference type="EMBL" id="KAG1908539.1"/>
    </source>
</evidence>
<evidence type="ECO:0000259" key="2">
    <source>
        <dbReference type="Pfam" id="PF00160"/>
    </source>
</evidence>
<dbReference type="GO" id="GO:0003755">
    <property type="term" value="F:peptidyl-prolyl cis-trans isomerase activity"/>
    <property type="evidence" value="ECO:0007669"/>
    <property type="project" value="UniProtKB-EC"/>
</dbReference>
<dbReference type="RefSeq" id="XP_041234114.1">
    <property type="nucleotide sequence ID" value="XM_041378259.1"/>
</dbReference>
<reference evidence="3" key="1">
    <citation type="journal article" date="2020" name="New Phytol.">
        <title>Comparative genomics reveals dynamic genome evolution in host specialist ectomycorrhizal fungi.</title>
        <authorList>
            <person name="Lofgren L.A."/>
            <person name="Nguyen N.H."/>
            <person name="Vilgalys R."/>
            <person name="Ruytinx J."/>
            <person name="Liao H.L."/>
            <person name="Branco S."/>
            <person name="Kuo A."/>
            <person name="LaButti K."/>
            <person name="Lipzen A."/>
            <person name="Andreopoulos W."/>
            <person name="Pangilinan J."/>
            <person name="Riley R."/>
            <person name="Hundley H."/>
            <person name="Na H."/>
            <person name="Barry K."/>
            <person name="Grigoriev I.V."/>
            <person name="Stajich J.E."/>
            <person name="Kennedy P.G."/>
        </authorList>
    </citation>
    <scope>NUCLEOTIDE SEQUENCE</scope>
    <source>
        <strain evidence="3">FC203</strain>
    </source>
</reference>
<comment type="catalytic activity">
    <reaction evidence="1">
        <text>[protein]-peptidylproline (omega=180) = [protein]-peptidylproline (omega=0)</text>
        <dbReference type="Rhea" id="RHEA:16237"/>
        <dbReference type="Rhea" id="RHEA-COMP:10747"/>
        <dbReference type="Rhea" id="RHEA-COMP:10748"/>
        <dbReference type="ChEBI" id="CHEBI:83833"/>
        <dbReference type="ChEBI" id="CHEBI:83834"/>
        <dbReference type="EC" id="5.2.1.8"/>
    </reaction>
</comment>
<dbReference type="InterPro" id="IPR029000">
    <property type="entry name" value="Cyclophilin-like_dom_sf"/>
</dbReference>
<dbReference type="EMBL" id="JABBWK010000001">
    <property type="protein sequence ID" value="KAG1908539.1"/>
    <property type="molecule type" value="Genomic_DNA"/>
</dbReference>
<dbReference type="InterPro" id="IPR002130">
    <property type="entry name" value="Cyclophilin-type_PPIase_dom"/>
</dbReference>